<dbReference type="PANTHER" id="PTHR43649">
    <property type="entry name" value="ARABINOSE-BINDING PROTEIN-RELATED"/>
    <property type="match status" value="1"/>
</dbReference>
<dbReference type="AlphaFoldDB" id="A0A9X4QNH8"/>
<evidence type="ECO:0000256" key="2">
    <source>
        <dbReference type="ARBA" id="ARBA00022729"/>
    </source>
</evidence>
<keyword evidence="2" id="KW-0732">Signal</keyword>
<evidence type="ECO:0000256" key="3">
    <source>
        <dbReference type="ARBA" id="ARBA00023136"/>
    </source>
</evidence>
<dbReference type="EMBL" id="JAPDHZ010000003">
    <property type="protein sequence ID" value="MDG0792606.1"/>
    <property type="molecule type" value="Genomic_DNA"/>
</dbReference>
<dbReference type="PANTHER" id="PTHR43649:SF33">
    <property type="entry name" value="POLYGALACTURONAN_RHAMNOGALACTURONAN-BINDING PROTEIN YTCQ"/>
    <property type="match status" value="1"/>
</dbReference>
<evidence type="ECO:0000256" key="5">
    <source>
        <dbReference type="ARBA" id="ARBA00023288"/>
    </source>
</evidence>
<dbReference type="Gene3D" id="3.40.190.10">
    <property type="entry name" value="Periplasmic binding protein-like II"/>
    <property type="match status" value="2"/>
</dbReference>
<evidence type="ECO:0000256" key="1">
    <source>
        <dbReference type="ARBA" id="ARBA00022475"/>
    </source>
</evidence>
<evidence type="ECO:0000256" key="4">
    <source>
        <dbReference type="ARBA" id="ARBA00023139"/>
    </source>
</evidence>
<keyword evidence="5" id="KW-0449">Lipoprotein</keyword>
<protein>
    <submittedName>
        <fullName evidence="7">Extracellular solute-binding protein</fullName>
    </submittedName>
</protein>
<dbReference type="RefSeq" id="WP_277566385.1">
    <property type="nucleotide sequence ID" value="NZ_JAPDHZ010000003.1"/>
</dbReference>
<sequence length="404" mass="43371">MNADANTHNKVRFAGEGREGVRAAGSPGIMAASKIACALAIFALTLTGCFGGGGSKAKDAASASVDPADRQAFAKYDTPVTLRIPHQYSDIALPEGDTSENNFVSRYLGEQTGISIKYAWETPSGVQYAATMNYAIRSGDLPDAFVVDRQQFRELKEAGELADLTDTYGQYASTLVKSIYDATGGKALQEASIDGRLYGLPNVAIEADAPTYLWVRQDWLDKLGLAPPKTLDDIAEIARAFRQSDPDGNGKDDTVGIPVDRGMVYGEKTGNNGLNGVFAAFGAYPRKWIAGSDGRPVYGSVQREAKEALKLLAQWYKEGVLDQQFMLRQDSQDLEADNKAGIFFWTLVGALLSVVQVDRAGYEGGLAGLRRAAGRGGAVQRERVAGHRSLSGRPQGLRASRSRA</sequence>
<dbReference type="InterPro" id="IPR006059">
    <property type="entry name" value="SBP"/>
</dbReference>
<dbReference type="InterPro" id="IPR050490">
    <property type="entry name" value="Bact_solute-bd_prot1"/>
</dbReference>
<keyword evidence="4" id="KW-0564">Palmitate</keyword>
<reference evidence="7 8" key="1">
    <citation type="submission" date="2022-10" db="EMBL/GenBank/DDBJ databases">
        <title>Comparative genomic analysis of Cohnella hashimotonis sp. nov., isolated from the International Space Station.</title>
        <authorList>
            <person name="Simpson A."/>
            <person name="Venkateswaran K."/>
        </authorList>
    </citation>
    <scope>NUCLEOTIDE SEQUENCE [LARGE SCALE GENOMIC DNA]</scope>
    <source>
        <strain evidence="7 8">DSM 18997</strain>
    </source>
</reference>
<evidence type="ECO:0000313" key="7">
    <source>
        <dbReference type="EMBL" id="MDG0792606.1"/>
    </source>
</evidence>
<gene>
    <name evidence="7" type="ORF">OMP38_18280</name>
</gene>
<dbReference type="Proteomes" id="UP001153387">
    <property type="component" value="Unassembled WGS sequence"/>
</dbReference>
<dbReference type="Pfam" id="PF13416">
    <property type="entry name" value="SBP_bac_8"/>
    <property type="match status" value="1"/>
</dbReference>
<organism evidence="7 8">
    <name type="scientific">Cohnella ginsengisoli</name>
    <dbReference type="NCBI Taxonomy" id="425004"/>
    <lineage>
        <taxon>Bacteria</taxon>
        <taxon>Bacillati</taxon>
        <taxon>Bacillota</taxon>
        <taxon>Bacilli</taxon>
        <taxon>Bacillales</taxon>
        <taxon>Paenibacillaceae</taxon>
        <taxon>Cohnella</taxon>
    </lineage>
</organism>
<dbReference type="SUPFAM" id="SSF53850">
    <property type="entry name" value="Periplasmic binding protein-like II"/>
    <property type="match status" value="1"/>
</dbReference>
<evidence type="ECO:0000313" key="8">
    <source>
        <dbReference type="Proteomes" id="UP001153387"/>
    </source>
</evidence>
<keyword evidence="8" id="KW-1185">Reference proteome</keyword>
<evidence type="ECO:0000256" key="6">
    <source>
        <dbReference type="SAM" id="MobiDB-lite"/>
    </source>
</evidence>
<keyword evidence="3" id="KW-0472">Membrane</keyword>
<name>A0A9X4QNH8_9BACL</name>
<accession>A0A9X4QNH8</accession>
<comment type="caution">
    <text evidence="7">The sequence shown here is derived from an EMBL/GenBank/DDBJ whole genome shotgun (WGS) entry which is preliminary data.</text>
</comment>
<proteinExistence type="predicted"/>
<feature type="region of interest" description="Disordered" evidence="6">
    <location>
        <begin position="380"/>
        <end position="404"/>
    </location>
</feature>
<keyword evidence="1" id="KW-1003">Cell membrane</keyword>